<protein>
    <submittedName>
        <fullName evidence="8">Protein NKG7-like</fullName>
    </submittedName>
</protein>
<keyword evidence="4 6" id="KW-1133">Transmembrane helix</keyword>
<gene>
    <name evidence="8" type="ORF">G0U57_007632</name>
</gene>
<dbReference type="InterPro" id="IPR004032">
    <property type="entry name" value="PMP22_EMP_MP20"/>
</dbReference>
<feature type="transmembrane region" description="Helical" evidence="6">
    <location>
        <begin position="65"/>
        <end position="87"/>
    </location>
</feature>
<feature type="signal peptide" evidence="7">
    <location>
        <begin position="1"/>
        <end position="22"/>
    </location>
</feature>
<keyword evidence="7" id="KW-0732">Signal</keyword>
<evidence type="ECO:0000256" key="6">
    <source>
        <dbReference type="SAM" id="Phobius"/>
    </source>
</evidence>
<dbReference type="Proteomes" id="UP000765507">
    <property type="component" value="Unassembled WGS sequence"/>
</dbReference>
<evidence type="ECO:0000256" key="7">
    <source>
        <dbReference type="SAM" id="SignalP"/>
    </source>
</evidence>
<name>A0A8T1RYK4_CHESE</name>
<dbReference type="GO" id="GO:0005886">
    <property type="term" value="C:plasma membrane"/>
    <property type="evidence" value="ECO:0007669"/>
    <property type="project" value="TreeGrafter"/>
</dbReference>
<keyword evidence="5 6" id="KW-0472">Membrane</keyword>
<comment type="similarity">
    <text evidence="2">Belongs to the PMP-22/EMP/MP20 family.</text>
</comment>
<accession>A0A8T1RYK4</accession>
<feature type="non-terminal residue" evidence="8">
    <location>
        <position position="1"/>
    </location>
</feature>
<dbReference type="Pfam" id="PF00822">
    <property type="entry name" value="PMP22_Claudin"/>
    <property type="match status" value="1"/>
</dbReference>
<feature type="chain" id="PRO_5035727439" evidence="7">
    <location>
        <begin position="23"/>
        <end position="107"/>
    </location>
</feature>
<dbReference type="PROSITE" id="PS01221">
    <property type="entry name" value="PMP22_1"/>
    <property type="match status" value="1"/>
</dbReference>
<dbReference type="OrthoDB" id="9427654at2759"/>
<proteinExistence type="inferred from homology"/>
<dbReference type="EMBL" id="JAHGAV010002067">
    <property type="protein sequence ID" value="KAG6921445.1"/>
    <property type="molecule type" value="Genomic_DNA"/>
</dbReference>
<keyword evidence="9" id="KW-1185">Reference proteome</keyword>
<evidence type="ECO:0000256" key="4">
    <source>
        <dbReference type="ARBA" id="ARBA00022989"/>
    </source>
</evidence>
<evidence type="ECO:0000256" key="1">
    <source>
        <dbReference type="ARBA" id="ARBA00004141"/>
    </source>
</evidence>
<evidence type="ECO:0000313" key="9">
    <source>
        <dbReference type="Proteomes" id="UP000765507"/>
    </source>
</evidence>
<evidence type="ECO:0000256" key="3">
    <source>
        <dbReference type="ARBA" id="ARBA00022692"/>
    </source>
</evidence>
<comment type="subcellular location">
    <subcellularLocation>
        <location evidence="1">Membrane</location>
        <topology evidence="1">Multi-pass membrane protein</topology>
    </subcellularLocation>
</comment>
<dbReference type="PANTHER" id="PTHR10671">
    <property type="entry name" value="EPITHELIAL MEMBRANE PROTEIN-RELATED"/>
    <property type="match status" value="1"/>
</dbReference>
<dbReference type="InterPro" id="IPR050579">
    <property type="entry name" value="PMP-22/EMP/MP20-like"/>
</dbReference>
<evidence type="ECO:0000256" key="2">
    <source>
        <dbReference type="ARBA" id="ARBA00006864"/>
    </source>
</evidence>
<organism evidence="8 9">
    <name type="scientific">Chelydra serpentina</name>
    <name type="common">Snapping turtle</name>
    <name type="synonym">Testudo serpentina</name>
    <dbReference type="NCBI Taxonomy" id="8475"/>
    <lineage>
        <taxon>Eukaryota</taxon>
        <taxon>Metazoa</taxon>
        <taxon>Chordata</taxon>
        <taxon>Craniata</taxon>
        <taxon>Vertebrata</taxon>
        <taxon>Euteleostomi</taxon>
        <taxon>Archelosauria</taxon>
        <taxon>Testudinata</taxon>
        <taxon>Testudines</taxon>
        <taxon>Cryptodira</taxon>
        <taxon>Durocryptodira</taxon>
        <taxon>Americhelydia</taxon>
        <taxon>Chelydroidea</taxon>
        <taxon>Chelydridae</taxon>
        <taxon>Chelydra</taxon>
    </lineage>
</organism>
<evidence type="ECO:0000256" key="5">
    <source>
        <dbReference type="ARBA" id="ARBA00023136"/>
    </source>
</evidence>
<dbReference type="AlphaFoldDB" id="A0A8T1RYK4"/>
<reference evidence="8 9" key="1">
    <citation type="journal article" date="2020" name="G3 (Bethesda)">
        <title>Draft Genome of the Common Snapping Turtle, Chelydra serpentina, a Model for Phenotypic Plasticity in Reptiles.</title>
        <authorList>
            <person name="Das D."/>
            <person name="Singh S.K."/>
            <person name="Bierstedt J."/>
            <person name="Erickson A."/>
            <person name="Galli G.L.J."/>
            <person name="Crossley D.A. 2nd"/>
            <person name="Rhen T."/>
        </authorList>
    </citation>
    <scope>NUCLEOTIDE SEQUENCE [LARGE SCALE GENOMIC DNA]</scope>
    <source>
        <strain evidence="8">KW</strain>
    </source>
</reference>
<dbReference type="InterPro" id="IPR004031">
    <property type="entry name" value="PMP22/EMP/MP20/Claudin"/>
</dbReference>
<evidence type="ECO:0000313" key="8">
    <source>
        <dbReference type="EMBL" id="KAG6921445.1"/>
    </source>
</evidence>
<comment type="caution">
    <text evidence="8">The sequence shown here is derived from an EMBL/GenBank/DDBJ whole genome shotgun (WGS) entry which is preliminary data.</text>
</comment>
<dbReference type="PANTHER" id="PTHR10671:SF108">
    <property type="entry name" value="CLAUDIN FAMILY PROTEIN-RELATED"/>
    <property type="match status" value="1"/>
</dbReference>
<dbReference type="Gene3D" id="1.20.140.150">
    <property type="match status" value="1"/>
</dbReference>
<keyword evidence="3 6" id="KW-0812">Transmembrane</keyword>
<sequence length="107" mass="11628">MVLFRIASVMLALLSLLLLVVALVSDNWLKVTVAEGSHFGLWRSCGSQNCNFYPTVPGFFHTVRFLMILAMIAGFLSAFALLASFFCSHFRAVSLTLVCTVGSFSAG</sequence>